<dbReference type="NCBIfam" id="NF005758">
    <property type="entry name" value="PRK07582.1"/>
    <property type="match status" value="1"/>
</dbReference>
<dbReference type="AlphaFoldDB" id="A0A7W7G0D3"/>
<dbReference type="GO" id="GO:0030170">
    <property type="term" value="F:pyridoxal phosphate binding"/>
    <property type="evidence" value="ECO:0007669"/>
    <property type="project" value="InterPro"/>
</dbReference>
<reference evidence="5 6" key="1">
    <citation type="submission" date="2020-08" db="EMBL/GenBank/DDBJ databases">
        <title>Sequencing the genomes of 1000 actinobacteria strains.</title>
        <authorList>
            <person name="Klenk H.-P."/>
        </authorList>
    </citation>
    <scope>NUCLEOTIDE SEQUENCE [LARGE SCALE GENOMIC DNA]</scope>
    <source>
        <strain evidence="5 6">DSM 44230</strain>
    </source>
</reference>
<dbReference type="GO" id="GO:0019343">
    <property type="term" value="P:cysteine biosynthetic process via cystathionine"/>
    <property type="evidence" value="ECO:0007669"/>
    <property type="project" value="TreeGrafter"/>
</dbReference>
<comment type="similarity">
    <text evidence="4">Belongs to the trans-sulfuration enzymes family.</text>
</comment>
<dbReference type="Gene3D" id="3.40.640.10">
    <property type="entry name" value="Type I PLP-dependent aspartate aminotransferase-like (Major domain)"/>
    <property type="match status" value="1"/>
</dbReference>
<dbReference type="InterPro" id="IPR000277">
    <property type="entry name" value="Cys/Met-Metab_PyrdxlP-dep_enz"/>
</dbReference>
<evidence type="ECO:0000256" key="2">
    <source>
        <dbReference type="ARBA" id="ARBA00022898"/>
    </source>
</evidence>
<dbReference type="EC" id="4.4.1.1" evidence="5"/>
<dbReference type="GO" id="GO:0004123">
    <property type="term" value="F:cystathionine gamma-lyase activity"/>
    <property type="evidence" value="ECO:0007669"/>
    <property type="project" value="TreeGrafter"/>
</dbReference>
<name>A0A7W7G0D3_9PSEU</name>
<evidence type="ECO:0000313" key="5">
    <source>
        <dbReference type="EMBL" id="MBB4682134.1"/>
    </source>
</evidence>
<keyword evidence="5" id="KW-0456">Lyase</keyword>
<evidence type="ECO:0000256" key="4">
    <source>
        <dbReference type="RuleBase" id="RU362118"/>
    </source>
</evidence>
<evidence type="ECO:0000256" key="1">
    <source>
        <dbReference type="ARBA" id="ARBA00001933"/>
    </source>
</evidence>
<dbReference type="Pfam" id="PF01053">
    <property type="entry name" value="Cys_Met_Meta_PP"/>
    <property type="match status" value="1"/>
</dbReference>
<dbReference type="GO" id="GO:0019346">
    <property type="term" value="P:transsulfuration"/>
    <property type="evidence" value="ECO:0007669"/>
    <property type="project" value="InterPro"/>
</dbReference>
<dbReference type="PIRSF" id="PIRSF001434">
    <property type="entry name" value="CGS"/>
    <property type="match status" value="1"/>
</dbReference>
<accession>A0A7W7G0D3</accession>
<comment type="cofactor">
    <cofactor evidence="1 4">
        <name>pyridoxal 5'-phosphate</name>
        <dbReference type="ChEBI" id="CHEBI:597326"/>
    </cofactor>
</comment>
<dbReference type="SUPFAM" id="SSF53383">
    <property type="entry name" value="PLP-dependent transferases"/>
    <property type="match status" value="1"/>
</dbReference>
<organism evidence="5 6">
    <name type="scientific">Crossiella cryophila</name>
    <dbReference type="NCBI Taxonomy" id="43355"/>
    <lineage>
        <taxon>Bacteria</taxon>
        <taxon>Bacillati</taxon>
        <taxon>Actinomycetota</taxon>
        <taxon>Actinomycetes</taxon>
        <taxon>Pseudonocardiales</taxon>
        <taxon>Pseudonocardiaceae</taxon>
        <taxon>Crossiella</taxon>
    </lineage>
</organism>
<dbReference type="Proteomes" id="UP000533598">
    <property type="component" value="Unassembled WGS sequence"/>
</dbReference>
<dbReference type="EMBL" id="JACHMH010000001">
    <property type="protein sequence ID" value="MBB4682134.1"/>
    <property type="molecule type" value="Genomic_DNA"/>
</dbReference>
<keyword evidence="6" id="KW-1185">Reference proteome</keyword>
<gene>
    <name evidence="5" type="ORF">HNR67_008252</name>
</gene>
<evidence type="ECO:0000256" key="3">
    <source>
        <dbReference type="PIRSR" id="PIRSR001434-2"/>
    </source>
</evidence>
<dbReference type="Gene3D" id="3.90.1150.10">
    <property type="entry name" value="Aspartate Aminotransferase, domain 1"/>
    <property type="match status" value="1"/>
</dbReference>
<keyword evidence="2 3" id="KW-0663">Pyridoxal phosphate</keyword>
<dbReference type="PANTHER" id="PTHR11808:SF85">
    <property type="entry name" value="CYSTATHIONINE GAMMA-LYASE-RELATED"/>
    <property type="match status" value="1"/>
</dbReference>
<dbReference type="GO" id="GO:0005737">
    <property type="term" value="C:cytoplasm"/>
    <property type="evidence" value="ECO:0007669"/>
    <property type="project" value="TreeGrafter"/>
</dbReference>
<dbReference type="InterPro" id="IPR015421">
    <property type="entry name" value="PyrdxlP-dep_Trfase_major"/>
</dbReference>
<evidence type="ECO:0000313" key="6">
    <source>
        <dbReference type="Proteomes" id="UP000533598"/>
    </source>
</evidence>
<dbReference type="InterPro" id="IPR015422">
    <property type="entry name" value="PyrdxlP-dep_Trfase_small"/>
</dbReference>
<feature type="modified residue" description="N6-(pyridoxal phosphate)lysine" evidence="3">
    <location>
        <position position="200"/>
    </location>
</feature>
<dbReference type="PANTHER" id="PTHR11808">
    <property type="entry name" value="TRANS-SULFURATION ENZYME FAMILY MEMBER"/>
    <property type="match status" value="1"/>
</dbReference>
<dbReference type="RefSeq" id="WP_185009201.1">
    <property type="nucleotide sequence ID" value="NZ_BAAAUI010000067.1"/>
</dbReference>
<protein>
    <submittedName>
        <fullName evidence="5">Cystathionine gamma-lyase</fullName>
        <ecNumber evidence="5">4.4.1.1</ecNumber>
    </submittedName>
</protein>
<comment type="caution">
    <text evidence="5">The sequence shown here is derived from an EMBL/GenBank/DDBJ whole genome shotgun (WGS) entry which is preliminary data.</text>
</comment>
<proteinExistence type="inferred from homology"/>
<dbReference type="InterPro" id="IPR015424">
    <property type="entry name" value="PyrdxlP-dep_Trfase"/>
</dbReference>
<sequence>MNEEWGDGTRCVHAGSVKPVLGQPLVSGPVFASVYHLQDGPAAPAALGNTYGRAENPTWEVLEEAIGALDGGRALVYPSGMAAIAGLLRATLRSGDTVIVPADGYYATRQLVREELGQFGVRMREIATPGPWTPEVFDGVRLVLVETPSNPLLDVCDLIALSDAAHERGAIVAVDNTTATPLGQRPLDLGADVVVASDTKALSGHSDLLLGHVSTNDPELYARLAKGRKLSGAIPGPFETWLAHRGLGTLDLRLARQAQNAEALATALRAHPAITDLRWPGLPGDPAHEIAKRQMTRFGGVLRFTLPDKETVARFIDASELVSATTSFGGLHTTADRRAQWGDAVPEGFVRLSAGCEDTADLVTDIVVALETAVR</sequence>